<dbReference type="PANTHER" id="PTHR43405">
    <property type="entry name" value="GLYCOSYL HYDROLASE DIGH"/>
    <property type="match status" value="1"/>
</dbReference>
<dbReference type="GeneID" id="82206098"/>
<dbReference type="InterPro" id="IPR017853">
    <property type="entry name" value="GH"/>
</dbReference>
<dbReference type="CDD" id="cd00551">
    <property type="entry name" value="AmyAc_family"/>
    <property type="match status" value="1"/>
</dbReference>
<organism evidence="4 5">
    <name type="scientific">Romboutsia ilealis</name>
    <dbReference type="NCBI Taxonomy" id="1115758"/>
    <lineage>
        <taxon>Bacteria</taxon>
        <taxon>Bacillati</taxon>
        <taxon>Bacillota</taxon>
        <taxon>Clostridia</taxon>
        <taxon>Peptostreptococcales</taxon>
        <taxon>Peptostreptococcaceae</taxon>
        <taxon>Romboutsia</taxon>
    </lineage>
</organism>
<feature type="domain" description="SLH" evidence="3">
    <location>
        <begin position="498"/>
        <end position="549"/>
    </location>
</feature>
<dbReference type="InterPro" id="IPR001119">
    <property type="entry name" value="SLH_dom"/>
</dbReference>
<keyword evidence="1" id="KW-0732">Signal</keyword>
<evidence type="ECO:0000313" key="4">
    <source>
        <dbReference type="EMBL" id="CED94679.1"/>
    </source>
</evidence>
<sequence length="549" mass="61961">MRKTLSLLLSICIIFGSGIKTKSYANTNNVQAAWLTTAWSLDWPKVKNNPTAQKNELIEILDTLKDTGINTVMFQVRPYGDAMYKSNINPWSKELTGTQGKDPGYDPLEFIVQEAHTRGMKVHAWLNPYRVISSGTDINVLSSNHPARKNPSLLIENNGGMYYNPDLQEVKDHISDTVGEIVSNYDIDGIVFDDYFYPTDYPLPQGEGKDGLVANARREHINQMILQVKSTIKSIKPEVRFGVSPRGVWKNKVNDPDGSDTGYAKESYYSDYADTVKWVKEGYVDYIIPQVYWEMNHNVAPFKTVTNWWENVVKGTNVDLYIGHITDKDVVAKEIDTQIQYTKQFSTIKGNSYYNVTSIINNNQGARDKIKNSIVPILPFWDIENHWAQNEIIEFANKGYLNGKPDGGFHPQDTITRAEFVKIINRMFGLTATSGVTFTDVPNGYWAKNEIDIAVTNGVAQGDGMGNFEPEKPITRQEAAKMIANYLKISDTNHDKIVKFPDYNQVANWAINEFEAVIERGYIKGDDLGMLSPTANMTRAEAIVMLGRI</sequence>
<accession>A0A1V1I3H9</accession>
<dbReference type="AlphaFoldDB" id="A0A1V1I3H9"/>
<dbReference type="RefSeq" id="WP_180702180.1">
    <property type="nucleotide sequence ID" value="NZ_LN555523.1"/>
</dbReference>
<dbReference type="InterPro" id="IPR052177">
    <property type="entry name" value="Divisome_Glycosyl_Hydrolase"/>
</dbReference>
<evidence type="ECO:0000259" key="3">
    <source>
        <dbReference type="PROSITE" id="PS51272"/>
    </source>
</evidence>
<dbReference type="PROSITE" id="PS51272">
    <property type="entry name" value="SLH"/>
    <property type="match status" value="3"/>
</dbReference>
<dbReference type="Pfam" id="PF02638">
    <property type="entry name" value="GHL10"/>
    <property type="match status" value="1"/>
</dbReference>
<feature type="domain" description="SLH" evidence="3">
    <location>
        <begin position="439"/>
        <end position="497"/>
    </location>
</feature>
<dbReference type="KEGG" id="ril:CRIB_2075"/>
<protein>
    <submittedName>
        <fullName evidence="4">S-layer homoloy domain-containing protein</fullName>
    </submittedName>
</protein>
<dbReference type="InterPro" id="IPR003790">
    <property type="entry name" value="GHL10"/>
</dbReference>
<evidence type="ECO:0000256" key="1">
    <source>
        <dbReference type="ARBA" id="ARBA00022729"/>
    </source>
</evidence>
<feature type="domain" description="SLH" evidence="3">
    <location>
        <begin position="375"/>
        <end position="438"/>
    </location>
</feature>
<reference evidence="4 5" key="1">
    <citation type="submission" date="2014-04" db="EMBL/GenBank/DDBJ databases">
        <authorList>
            <person name="Hornung B.V."/>
        </authorList>
    </citation>
    <scope>NUCLEOTIDE SEQUENCE [LARGE SCALE GENOMIC DNA]</scope>
    <source>
        <strain evidence="4 5">CRIB</strain>
    </source>
</reference>
<evidence type="ECO:0000313" key="5">
    <source>
        <dbReference type="Proteomes" id="UP000245622"/>
    </source>
</evidence>
<evidence type="ECO:0000256" key="2">
    <source>
        <dbReference type="ARBA" id="ARBA00022737"/>
    </source>
</evidence>
<dbReference type="EMBL" id="LN555523">
    <property type="protein sequence ID" value="CED94679.1"/>
    <property type="molecule type" value="Genomic_DNA"/>
</dbReference>
<dbReference type="Gene3D" id="3.20.20.80">
    <property type="entry name" value="Glycosidases"/>
    <property type="match status" value="1"/>
</dbReference>
<dbReference type="SUPFAM" id="SSF51445">
    <property type="entry name" value="(Trans)glycosidases"/>
    <property type="match status" value="1"/>
</dbReference>
<keyword evidence="2" id="KW-0677">Repeat</keyword>
<proteinExistence type="predicted"/>
<gene>
    <name evidence="4" type="ORF">CRIB_2075</name>
</gene>
<dbReference type="PANTHER" id="PTHR43405:SF1">
    <property type="entry name" value="GLYCOSYL HYDROLASE DIGH"/>
    <property type="match status" value="1"/>
</dbReference>
<name>A0A1V1I3H9_9FIRM</name>
<dbReference type="Pfam" id="PF00395">
    <property type="entry name" value="SLH"/>
    <property type="match status" value="3"/>
</dbReference>
<dbReference type="Proteomes" id="UP000245622">
    <property type="component" value="Chromosome 1"/>
</dbReference>
<keyword evidence="5" id="KW-1185">Reference proteome</keyword>